<name>A0ABN0F6W7_9BURK</name>
<protein>
    <submittedName>
        <fullName evidence="3">Major facilitator superfamily protein</fullName>
    </submittedName>
</protein>
<keyword evidence="2" id="KW-0812">Transmembrane</keyword>
<dbReference type="EMBL" id="AKAU01000279">
    <property type="protein sequence ID" value="EIM94399.1"/>
    <property type="molecule type" value="Genomic_DNA"/>
</dbReference>
<dbReference type="Proteomes" id="UP000004980">
    <property type="component" value="Unassembled WGS sequence"/>
</dbReference>
<keyword evidence="2" id="KW-0472">Membrane</keyword>
<evidence type="ECO:0000256" key="1">
    <source>
        <dbReference type="SAM" id="MobiDB-lite"/>
    </source>
</evidence>
<organism evidence="3 4">
    <name type="scientific">Paraburkholderia hospita</name>
    <dbReference type="NCBI Taxonomy" id="169430"/>
    <lineage>
        <taxon>Bacteria</taxon>
        <taxon>Pseudomonadati</taxon>
        <taxon>Pseudomonadota</taxon>
        <taxon>Betaproteobacteria</taxon>
        <taxon>Burkholderiales</taxon>
        <taxon>Burkholderiaceae</taxon>
        <taxon>Paraburkholderia</taxon>
    </lineage>
</organism>
<evidence type="ECO:0000313" key="4">
    <source>
        <dbReference type="Proteomes" id="UP000004980"/>
    </source>
</evidence>
<accession>A0ABN0F6W7</accession>
<sequence>MVSGWLMTRFGWSDIVAFGIALGLVAAAFHRIGAPRRTSPDDGPPIKGESPLIEPGSR</sequence>
<keyword evidence="2" id="KW-1133">Transmembrane helix</keyword>
<proteinExistence type="predicted"/>
<comment type="caution">
    <text evidence="3">The sequence shown here is derived from an EMBL/GenBank/DDBJ whole genome shotgun (WGS) entry which is preliminary data.</text>
</comment>
<reference evidence="3 4" key="1">
    <citation type="journal article" date="2012" name="J. Bacteriol.">
        <title>Draft Genome Sequence of the Soil Bacterium Burkholderia terrae Strain BS001, Which Interacts with Fungal Surface Structures.</title>
        <authorList>
            <person name="Nazir R."/>
            <person name="Hansen M.A."/>
            <person name="Sorensen S."/>
            <person name="van Elsas J.D."/>
        </authorList>
    </citation>
    <scope>NUCLEOTIDE SEQUENCE [LARGE SCALE GENOMIC DNA]</scope>
    <source>
        <strain evidence="3 4">BS001</strain>
    </source>
</reference>
<evidence type="ECO:0000313" key="3">
    <source>
        <dbReference type="EMBL" id="EIM94399.1"/>
    </source>
</evidence>
<feature type="region of interest" description="Disordered" evidence="1">
    <location>
        <begin position="34"/>
        <end position="58"/>
    </location>
</feature>
<keyword evidence="4" id="KW-1185">Reference proteome</keyword>
<gene>
    <name evidence="3" type="ORF">WQE_44578</name>
</gene>
<feature type="transmembrane region" description="Helical" evidence="2">
    <location>
        <begin position="12"/>
        <end position="29"/>
    </location>
</feature>
<evidence type="ECO:0000256" key="2">
    <source>
        <dbReference type="SAM" id="Phobius"/>
    </source>
</evidence>